<dbReference type="PANTHER" id="PTHR31836">
    <property type="match status" value="1"/>
</dbReference>
<organism evidence="5 6">
    <name type="scientific">Trichophyton interdigitale</name>
    <dbReference type="NCBI Taxonomy" id="101480"/>
    <lineage>
        <taxon>Eukaryota</taxon>
        <taxon>Fungi</taxon>
        <taxon>Dikarya</taxon>
        <taxon>Ascomycota</taxon>
        <taxon>Pezizomycotina</taxon>
        <taxon>Eurotiomycetes</taxon>
        <taxon>Eurotiomycetidae</taxon>
        <taxon>Onygenales</taxon>
        <taxon>Arthrodermataceae</taxon>
        <taxon>Trichophyton</taxon>
    </lineage>
</organism>
<dbReference type="InterPro" id="IPR009009">
    <property type="entry name" value="RlpA-like_DPBB"/>
</dbReference>
<dbReference type="AlphaFoldDB" id="A0A9P4YHV8"/>
<evidence type="ECO:0000259" key="4">
    <source>
        <dbReference type="Pfam" id="PF03330"/>
    </source>
</evidence>
<gene>
    <name evidence="5" type="ORF">GY632_1997</name>
</gene>
<dbReference type="Gene3D" id="2.40.40.10">
    <property type="entry name" value="RlpA-like domain"/>
    <property type="match status" value="1"/>
</dbReference>
<accession>A0A9P4YHV8</accession>
<protein>
    <submittedName>
        <fullName evidence="5">Riboflavin aldehyde-forming enzyme</fullName>
    </submittedName>
</protein>
<sequence>MAAILSPRDIHAASHQLAKRKNWAAREPGVVLVFCIIFVIAVGVLSTYLYRRMQRRKAAAGTYPEESGRGARQRKMDSYAPSHPVSPVSPISQPPSSPSSPSSLKRYELGLDLSDKAIEAAAHPKPTAPHLSLIEVPRRKPVPPPKAVFADQTEPHVEAPPVRQSGGGLKGKIRDLWLFRRRMVLIVTAVVAVLLLGLIIGLAVGLARHKSANLPLPTNNGGPYRGDLTYYDPALGACGITSSPSQAVCAVSKDLYDAASVGPNPNANPLCGLKIRLRRNNKSVDVTVVDRCVGCKPTDIDVSIAVFEQLALVDQGRVDVEWAWLDKAPVAL</sequence>
<dbReference type="InterPro" id="IPR036908">
    <property type="entry name" value="RlpA-like_sf"/>
</dbReference>
<evidence type="ECO:0000313" key="6">
    <source>
        <dbReference type="Proteomes" id="UP000749309"/>
    </source>
</evidence>
<dbReference type="CDD" id="cd22191">
    <property type="entry name" value="DPBB_RlpA_EXP_N-like"/>
    <property type="match status" value="1"/>
</dbReference>
<dbReference type="EMBL" id="JAAQVJ010000043">
    <property type="protein sequence ID" value="KAF3898038.1"/>
    <property type="molecule type" value="Genomic_DNA"/>
</dbReference>
<keyword evidence="3" id="KW-0812">Transmembrane</keyword>
<reference evidence="5" key="1">
    <citation type="submission" date="2020-03" db="EMBL/GenBank/DDBJ databases">
        <title>Whole Genome Sequence of Trichophyton interdigitale from India.</title>
        <authorList>
            <person name="Kumar P."/>
        </authorList>
    </citation>
    <scope>NUCLEOTIDE SEQUENCE</scope>
    <source>
        <strain evidence="5">UCMS-IGIB-CI14</strain>
    </source>
</reference>
<keyword evidence="3" id="KW-0472">Membrane</keyword>
<evidence type="ECO:0000256" key="2">
    <source>
        <dbReference type="SAM" id="MobiDB-lite"/>
    </source>
</evidence>
<feature type="transmembrane region" description="Helical" evidence="3">
    <location>
        <begin position="29"/>
        <end position="50"/>
    </location>
</feature>
<feature type="compositionally biased region" description="Low complexity" evidence="2">
    <location>
        <begin position="81"/>
        <end position="91"/>
    </location>
</feature>
<name>A0A9P4YHV8_9EURO</name>
<feature type="region of interest" description="Disordered" evidence="2">
    <location>
        <begin position="59"/>
        <end position="105"/>
    </location>
</feature>
<feature type="compositionally biased region" description="Basic and acidic residues" evidence="2">
    <location>
        <begin position="66"/>
        <end position="77"/>
    </location>
</feature>
<evidence type="ECO:0000256" key="1">
    <source>
        <dbReference type="ARBA" id="ARBA00022729"/>
    </source>
</evidence>
<dbReference type="PANTHER" id="PTHR31836:SF28">
    <property type="entry name" value="SRCR DOMAIN-CONTAINING PROTEIN-RELATED"/>
    <property type="match status" value="1"/>
</dbReference>
<dbReference type="Proteomes" id="UP000749309">
    <property type="component" value="Unassembled WGS sequence"/>
</dbReference>
<feature type="transmembrane region" description="Helical" evidence="3">
    <location>
        <begin position="183"/>
        <end position="207"/>
    </location>
</feature>
<evidence type="ECO:0000256" key="3">
    <source>
        <dbReference type="SAM" id="Phobius"/>
    </source>
</evidence>
<comment type="caution">
    <text evidence="5">The sequence shown here is derived from an EMBL/GenBank/DDBJ whole genome shotgun (WGS) entry which is preliminary data.</text>
</comment>
<proteinExistence type="predicted"/>
<keyword evidence="1" id="KW-0732">Signal</keyword>
<feature type="domain" description="RlpA-like protein double-psi beta-barrel" evidence="4">
    <location>
        <begin position="272"/>
        <end position="321"/>
    </location>
</feature>
<keyword evidence="3" id="KW-1133">Transmembrane helix</keyword>
<dbReference type="SUPFAM" id="SSF50685">
    <property type="entry name" value="Barwin-like endoglucanases"/>
    <property type="match status" value="1"/>
</dbReference>
<dbReference type="InterPro" id="IPR051477">
    <property type="entry name" value="Expansin_CellWall"/>
</dbReference>
<evidence type="ECO:0000313" key="5">
    <source>
        <dbReference type="EMBL" id="KAF3898038.1"/>
    </source>
</evidence>
<dbReference type="Pfam" id="PF03330">
    <property type="entry name" value="DPBB_1"/>
    <property type="match status" value="1"/>
</dbReference>